<dbReference type="Proteomes" id="UP000583800">
    <property type="component" value="Unassembled WGS sequence"/>
</dbReference>
<accession>A0A7X0EXB1</accession>
<sequence>MKHHDATRPAEEDLREERPAGNADVIIVGAGPTGLMLAAELRLAGVRPLVLERQPRPRDTPKAGGLGGQILELLRYRGLLQRFEAACTGPMPAPRFPFGGVHLDFTRLPDPPMHALPLPQQLLERLLDERTGELGVDLRRGHEVTAVNQDDAAVTVDVRGPNGPDQVSAPYLVGCDGARSRIRDWAGIPFPGTTYPEVNRLAQVTLPDTVTVLGNGDLDVPGFGTIRAGFTRTDQGLLGVGSSPGTQSVSLYTIEDETTEYDDDVPMTLTELQDSIHRVLGAHLPLAGSTRLSRFTFKARQADRYREGRILLAGDAAHLFPATGVALNAGMLDAVNLAWKLAADLHGTAPAGLLDTYHTERHHAGARTMLHTRAQVALRRGHDAAAEALREVFTELLADEQPLRRMGALVAGTDIRYPMPGAGHHPLAGTFAPDLTLHTGQGITSVAELMHTARPVLLDLADRPELRQTARDWRHLLDVHTAKTDDRPADALLIRPDGHVAWAAGLDESADSASPSLREALAAWFGTP</sequence>
<dbReference type="InterPro" id="IPR036188">
    <property type="entry name" value="FAD/NAD-bd_sf"/>
</dbReference>
<evidence type="ECO:0000313" key="6">
    <source>
        <dbReference type="Proteomes" id="UP000583800"/>
    </source>
</evidence>
<dbReference type="GO" id="GO:0071949">
    <property type="term" value="F:FAD binding"/>
    <property type="evidence" value="ECO:0007669"/>
    <property type="project" value="InterPro"/>
</dbReference>
<dbReference type="SUPFAM" id="SSF51905">
    <property type="entry name" value="FAD/NAD(P)-binding domain"/>
    <property type="match status" value="1"/>
</dbReference>
<dbReference type="InterPro" id="IPR050641">
    <property type="entry name" value="RIFMO-like"/>
</dbReference>
<evidence type="ECO:0000313" key="5">
    <source>
        <dbReference type="EMBL" id="MBB6345184.1"/>
    </source>
</evidence>
<dbReference type="AlphaFoldDB" id="A0A7X0EXB1"/>
<dbReference type="PRINTS" id="PR00420">
    <property type="entry name" value="RNGMNOXGNASE"/>
</dbReference>
<evidence type="ECO:0000256" key="2">
    <source>
        <dbReference type="ARBA" id="ARBA00022630"/>
    </source>
</evidence>
<name>A0A7X0EXB1_9ACTN</name>
<dbReference type="Gene3D" id="3.40.30.120">
    <property type="match status" value="1"/>
</dbReference>
<dbReference type="Pfam" id="PF21274">
    <property type="entry name" value="Rng_hyd_C"/>
    <property type="match status" value="1"/>
</dbReference>
<dbReference type="EMBL" id="JACHJB010000001">
    <property type="protein sequence ID" value="MBB6345184.1"/>
    <property type="molecule type" value="Genomic_DNA"/>
</dbReference>
<dbReference type="Gene3D" id="3.50.50.60">
    <property type="entry name" value="FAD/NAD(P)-binding domain"/>
    <property type="match status" value="1"/>
</dbReference>
<comment type="cofactor">
    <cofactor evidence="1">
        <name>FAD</name>
        <dbReference type="ChEBI" id="CHEBI:57692"/>
    </cofactor>
</comment>
<protein>
    <submittedName>
        <fullName evidence="5">2-polyprenyl-6-methoxyphenol hydroxylase-like FAD-dependent oxidoreductase</fullName>
    </submittedName>
</protein>
<keyword evidence="2" id="KW-0285">Flavoprotein</keyword>
<keyword evidence="3" id="KW-0274">FAD</keyword>
<comment type="caution">
    <text evidence="5">The sequence shown here is derived from an EMBL/GenBank/DDBJ whole genome shotgun (WGS) entry which is preliminary data.</text>
</comment>
<organism evidence="5 6">
    <name type="scientific">Nonomuraea muscovyensis</name>
    <dbReference type="NCBI Taxonomy" id="1124761"/>
    <lineage>
        <taxon>Bacteria</taxon>
        <taxon>Bacillati</taxon>
        <taxon>Actinomycetota</taxon>
        <taxon>Actinomycetes</taxon>
        <taxon>Streptosporangiales</taxon>
        <taxon>Streptosporangiaceae</taxon>
        <taxon>Nonomuraea</taxon>
    </lineage>
</organism>
<dbReference type="PANTHER" id="PTHR43004">
    <property type="entry name" value="TRK SYSTEM POTASSIUM UPTAKE PROTEIN"/>
    <property type="match status" value="1"/>
</dbReference>
<dbReference type="PANTHER" id="PTHR43004:SF19">
    <property type="entry name" value="BINDING MONOOXYGENASE, PUTATIVE (JCVI)-RELATED"/>
    <property type="match status" value="1"/>
</dbReference>
<evidence type="ECO:0000256" key="1">
    <source>
        <dbReference type="ARBA" id="ARBA00001974"/>
    </source>
</evidence>
<dbReference type="Pfam" id="PF01494">
    <property type="entry name" value="FAD_binding_3"/>
    <property type="match status" value="1"/>
</dbReference>
<dbReference type="RefSeq" id="WP_246501999.1">
    <property type="nucleotide sequence ID" value="NZ_JACHJB010000001.1"/>
</dbReference>
<reference evidence="5 6" key="1">
    <citation type="submission" date="2020-08" db="EMBL/GenBank/DDBJ databases">
        <title>Sequencing the genomes of 1000 actinobacteria strains.</title>
        <authorList>
            <person name="Klenk H.-P."/>
        </authorList>
    </citation>
    <scope>NUCLEOTIDE SEQUENCE [LARGE SCALE GENOMIC DNA]</scope>
    <source>
        <strain evidence="5 6">DSM 45913</strain>
    </source>
</reference>
<dbReference type="InterPro" id="IPR002938">
    <property type="entry name" value="FAD-bd"/>
</dbReference>
<evidence type="ECO:0000259" key="4">
    <source>
        <dbReference type="Pfam" id="PF01494"/>
    </source>
</evidence>
<gene>
    <name evidence="5" type="ORF">FHU36_001693</name>
</gene>
<feature type="domain" description="FAD-binding" evidence="4">
    <location>
        <begin position="23"/>
        <end position="369"/>
    </location>
</feature>
<dbReference type="GO" id="GO:0016709">
    <property type="term" value="F:oxidoreductase activity, acting on paired donors, with incorporation or reduction of molecular oxygen, NAD(P)H as one donor, and incorporation of one atom of oxygen"/>
    <property type="evidence" value="ECO:0007669"/>
    <property type="project" value="UniProtKB-ARBA"/>
</dbReference>
<evidence type="ECO:0000256" key="3">
    <source>
        <dbReference type="ARBA" id="ARBA00022827"/>
    </source>
</evidence>
<dbReference type="Gene3D" id="3.30.70.2450">
    <property type="match status" value="1"/>
</dbReference>
<proteinExistence type="predicted"/>
<keyword evidence="6" id="KW-1185">Reference proteome</keyword>